<dbReference type="SMART" id="SM00360">
    <property type="entry name" value="RRM"/>
    <property type="match status" value="2"/>
</dbReference>
<evidence type="ECO:0000256" key="4">
    <source>
        <dbReference type="ARBA" id="ARBA00022664"/>
    </source>
</evidence>
<feature type="domain" description="RRM" evidence="10">
    <location>
        <begin position="217"/>
        <end position="295"/>
    </location>
</feature>
<gene>
    <name evidence="11" type="ORF">Sjap_023453</name>
</gene>
<feature type="compositionally biased region" description="Polar residues" evidence="9">
    <location>
        <begin position="61"/>
        <end position="71"/>
    </location>
</feature>
<dbReference type="InterPro" id="IPR012677">
    <property type="entry name" value="Nucleotide-bd_a/b_plait_sf"/>
</dbReference>
<feature type="compositionally biased region" description="Acidic residues" evidence="9">
    <location>
        <begin position="73"/>
        <end position="83"/>
    </location>
</feature>
<name>A0AAP0EBL9_9MAGN</name>
<dbReference type="InterPro" id="IPR048289">
    <property type="entry name" value="RRM2_NsCP33-like"/>
</dbReference>
<dbReference type="FunFam" id="3.30.70.330:FF:000799">
    <property type="entry name" value="31 kDa ribonucleoprotein, chloroplastic"/>
    <property type="match status" value="1"/>
</dbReference>
<dbReference type="GO" id="GO:0006397">
    <property type="term" value="P:mRNA processing"/>
    <property type="evidence" value="ECO:0007669"/>
    <property type="project" value="UniProtKB-KW"/>
</dbReference>
<sequence>MSSTATKATLFNGSFTTHKHALFTPKPSLLTFPSHPSWVPLKTQYPSLSSSSSSSPFTPLVAQTHQPTTLVEDSVEEEGELDWEAGKAGGTEASLADWDGEGEEPEEMEEEEGDSYPEPPEEAKLFVGNLPYDVDSEKLAEIFDKAGVVEVAEVIYNRQTDQSRGFGFVTMSTIEEAEKAVEMFHRYDLNGRLLTVNQAAPRGSRPELPPRVAQPSFRAYVGNLAWEVDNARLKHIFSEHGEVVDARVVCEMETGRSRGFGFVTMSNEAALENAIDALDGQSLDGRVIKVKVAEERPRRMF</sequence>
<dbReference type="CDD" id="cd21608">
    <property type="entry name" value="RRM2_NsCP33_like"/>
    <property type="match status" value="1"/>
</dbReference>
<organism evidence="11 12">
    <name type="scientific">Stephania japonica</name>
    <dbReference type="NCBI Taxonomy" id="461633"/>
    <lineage>
        <taxon>Eukaryota</taxon>
        <taxon>Viridiplantae</taxon>
        <taxon>Streptophyta</taxon>
        <taxon>Embryophyta</taxon>
        <taxon>Tracheophyta</taxon>
        <taxon>Spermatophyta</taxon>
        <taxon>Magnoliopsida</taxon>
        <taxon>Ranunculales</taxon>
        <taxon>Menispermaceae</taxon>
        <taxon>Menispermoideae</taxon>
        <taxon>Cissampelideae</taxon>
        <taxon>Stephania</taxon>
    </lineage>
</organism>
<keyword evidence="4" id="KW-0507">mRNA processing</keyword>
<feature type="domain" description="RRM" evidence="10">
    <location>
        <begin position="123"/>
        <end position="201"/>
    </location>
</feature>
<feature type="compositionally biased region" description="Acidic residues" evidence="9">
    <location>
        <begin position="98"/>
        <end position="115"/>
    </location>
</feature>
<dbReference type="Gene3D" id="3.30.70.330">
    <property type="match status" value="2"/>
</dbReference>
<evidence type="ECO:0000256" key="5">
    <source>
        <dbReference type="ARBA" id="ARBA00022737"/>
    </source>
</evidence>
<reference evidence="11 12" key="1">
    <citation type="submission" date="2024-01" db="EMBL/GenBank/DDBJ databases">
        <title>Genome assemblies of Stephania.</title>
        <authorList>
            <person name="Yang L."/>
        </authorList>
    </citation>
    <scope>NUCLEOTIDE SEQUENCE [LARGE SCALE GENOMIC DNA]</scope>
    <source>
        <strain evidence="11">QJT</strain>
        <tissue evidence="11">Leaf</tissue>
    </source>
</reference>
<comment type="caution">
    <text evidence="11">The sequence shown here is derived from an EMBL/GenBank/DDBJ whole genome shotgun (WGS) entry which is preliminary data.</text>
</comment>
<evidence type="ECO:0000256" key="1">
    <source>
        <dbReference type="ARBA" id="ARBA00004229"/>
    </source>
</evidence>
<evidence type="ECO:0000256" key="7">
    <source>
        <dbReference type="ARBA" id="ARBA00023274"/>
    </source>
</evidence>
<dbReference type="FunFam" id="3.30.70.330:FF:000268">
    <property type="entry name" value="31 kDa ribonucleoprotein, chloroplastic"/>
    <property type="match status" value="1"/>
</dbReference>
<evidence type="ECO:0000256" key="9">
    <source>
        <dbReference type="SAM" id="MobiDB-lite"/>
    </source>
</evidence>
<dbReference type="GO" id="GO:1990904">
    <property type="term" value="C:ribonucleoprotein complex"/>
    <property type="evidence" value="ECO:0007669"/>
    <property type="project" value="UniProtKB-KW"/>
</dbReference>
<dbReference type="GO" id="GO:0008266">
    <property type="term" value="F:poly(U) RNA binding"/>
    <property type="evidence" value="ECO:0007669"/>
    <property type="project" value="UniProtKB-ARBA"/>
</dbReference>
<accession>A0AAP0EBL9</accession>
<dbReference type="SUPFAM" id="SSF54928">
    <property type="entry name" value="RNA-binding domain, RBD"/>
    <property type="match status" value="2"/>
</dbReference>
<keyword evidence="5" id="KW-0677">Repeat</keyword>
<evidence type="ECO:0000313" key="12">
    <source>
        <dbReference type="Proteomes" id="UP001417504"/>
    </source>
</evidence>
<evidence type="ECO:0000256" key="8">
    <source>
        <dbReference type="PROSITE-ProRule" id="PRU00176"/>
    </source>
</evidence>
<dbReference type="InterPro" id="IPR000504">
    <property type="entry name" value="RRM_dom"/>
</dbReference>
<dbReference type="PANTHER" id="PTHR48025:SF3">
    <property type="entry name" value="31 KDA RIBONUCLEOPROTEIN, CHLOROPLASTIC-RELATED"/>
    <property type="match status" value="1"/>
</dbReference>
<dbReference type="PANTHER" id="PTHR48025">
    <property type="entry name" value="OS02G0815200 PROTEIN"/>
    <property type="match status" value="1"/>
</dbReference>
<feature type="region of interest" description="Disordered" evidence="9">
    <location>
        <begin position="49"/>
        <end position="119"/>
    </location>
</feature>
<dbReference type="AlphaFoldDB" id="A0AAP0EBL9"/>
<evidence type="ECO:0000256" key="6">
    <source>
        <dbReference type="ARBA" id="ARBA00022884"/>
    </source>
</evidence>
<dbReference type="GO" id="GO:0003729">
    <property type="term" value="F:mRNA binding"/>
    <property type="evidence" value="ECO:0007669"/>
    <property type="project" value="UniProtKB-ARBA"/>
</dbReference>
<evidence type="ECO:0000313" key="11">
    <source>
        <dbReference type="EMBL" id="KAK9090276.1"/>
    </source>
</evidence>
<proteinExistence type="predicted"/>
<dbReference type="Proteomes" id="UP001417504">
    <property type="component" value="Unassembled WGS sequence"/>
</dbReference>
<protein>
    <recommendedName>
        <fullName evidence="10">RRM domain-containing protein</fullName>
    </recommendedName>
</protein>
<dbReference type="InterPro" id="IPR035979">
    <property type="entry name" value="RBD_domain_sf"/>
</dbReference>
<keyword evidence="6 8" id="KW-0694">RNA-binding</keyword>
<dbReference type="GO" id="GO:0045087">
    <property type="term" value="P:innate immune response"/>
    <property type="evidence" value="ECO:0007669"/>
    <property type="project" value="UniProtKB-ARBA"/>
</dbReference>
<dbReference type="PROSITE" id="PS50102">
    <property type="entry name" value="RRM"/>
    <property type="match status" value="2"/>
</dbReference>
<dbReference type="EMBL" id="JBBNAE010000010">
    <property type="protein sequence ID" value="KAK9090276.1"/>
    <property type="molecule type" value="Genomic_DNA"/>
</dbReference>
<keyword evidence="2" id="KW-0150">Chloroplast</keyword>
<evidence type="ECO:0000259" key="10">
    <source>
        <dbReference type="PROSITE" id="PS50102"/>
    </source>
</evidence>
<dbReference type="InterPro" id="IPR050502">
    <property type="entry name" value="Euk_RNA-bind_prot"/>
</dbReference>
<keyword evidence="7" id="KW-0687">Ribonucleoprotein</keyword>
<dbReference type="GO" id="GO:0009535">
    <property type="term" value="C:chloroplast thylakoid membrane"/>
    <property type="evidence" value="ECO:0007669"/>
    <property type="project" value="TreeGrafter"/>
</dbReference>
<dbReference type="Pfam" id="PF00076">
    <property type="entry name" value="RRM_1"/>
    <property type="match status" value="2"/>
</dbReference>
<keyword evidence="3" id="KW-0934">Plastid</keyword>
<keyword evidence="12" id="KW-1185">Reference proteome</keyword>
<comment type="subcellular location">
    <subcellularLocation>
        <location evidence="1">Plastid</location>
        <location evidence="1">Chloroplast</location>
    </subcellularLocation>
</comment>
<evidence type="ECO:0000256" key="2">
    <source>
        <dbReference type="ARBA" id="ARBA00022528"/>
    </source>
</evidence>
<dbReference type="GO" id="GO:1901259">
    <property type="term" value="P:chloroplast rRNA processing"/>
    <property type="evidence" value="ECO:0007669"/>
    <property type="project" value="TreeGrafter"/>
</dbReference>
<evidence type="ECO:0000256" key="3">
    <source>
        <dbReference type="ARBA" id="ARBA00022640"/>
    </source>
</evidence>